<evidence type="ECO:0000259" key="1">
    <source>
        <dbReference type="SMART" id="SM00829"/>
    </source>
</evidence>
<evidence type="ECO:0000313" key="2">
    <source>
        <dbReference type="EMBL" id="NBC36703.1"/>
    </source>
</evidence>
<protein>
    <submittedName>
        <fullName evidence="2">Zinc-binding dehydrogenase</fullName>
    </submittedName>
</protein>
<dbReference type="SUPFAM" id="SSF50129">
    <property type="entry name" value="GroES-like"/>
    <property type="match status" value="1"/>
</dbReference>
<dbReference type="SUPFAM" id="SSF51735">
    <property type="entry name" value="NAD(P)-binding Rossmann-fold domains"/>
    <property type="match status" value="1"/>
</dbReference>
<dbReference type="InterPro" id="IPR036291">
    <property type="entry name" value="NAD(P)-bd_dom_sf"/>
</dbReference>
<sequence length="338" mass="34670">MKAWILRKGAVSLDSMELVEVDTPTPGPGEILIRVRACSLNYRDQAIVRGVYLGGPVAQDIVPLSDGAGDVVAVGPGVTRFAVGDRASGIFFQHFYDGLPNPGVGPALGAAGAPGMLAEYVVLPEQGAVHCAASLTYEQAACLPCAGVTAWHALMAGPRPVSAGEHVLVLGTGGVSLLALQIAKAAGAHVIATSGSEDKRARVAAMGADATINYRETPEWGAEAARLSGKPGVEHVVEVGGAGTLAQSIAAVGFAGEIALIGVLTREGNTNPHGLMFKGASIRGIFVGSRAMAQALNDFIDMHGIQPVVDKTFPMADAKAAWAYQSSPDLFGKVVITL</sequence>
<dbReference type="PANTHER" id="PTHR45033">
    <property type="match status" value="1"/>
</dbReference>
<comment type="caution">
    <text evidence="2">The sequence shown here is derived from an EMBL/GenBank/DDBJ whole genome shotgun (WGS) entry which is preliminary data.</text>
</comment>
<feature type="domain" description="Enoyl reductase (ER)" evidence="1">
    <location>
        <begin position="11"/>
        <end position="336"/>
    </location>
</feature>
<dbReference type="EMBL" id="JAAAPO010000003">
    <property type="protein sequence ID" value="NBC36703.1"/>
    <property type="molecule type" value="Genomic_DNA"/>
</dbReference>
<dbReference type="CDD" id="cd08276">
    <property type="entry name" value="MDR7"/>
    <property type="match status" value="1"/>
</dbReference>
<dbReference type="InterPro" id="IPR013149">
    <property type="entry name" value="ADH-like_C"/>
</dbReference>
<name>A0ABW9XDT0_9SPHN</name>
<dbReference type="Gene3D" id="3.90.180.10">
    <property type="entry name" value="Medium-chain alcohol dehydrogenases, catalytic domain"/>
    <property type="match status" value="1"/>
</dbReference>
<reference evidence="3" key="1">
    <citation type="submission" date="2020-01" db="EMBL/GenBank/DDBJ databases">
        <title>Sphingomonas sp. strain CSW-10.</title>
        <authorList>
            <person name="Chen W.-M."/>
        </authorList>
    </citation>
    <scope>NUCLEOTIDE SEQUENCE [LARGE SCALE GENOMIC DNA]</scope>
    <source>
        <strain evidence="3">FSY-8</strain>
    </source>
</reference>
<organism evidence="2 3">
    <name type="scientific">Novosphingobium ovatum</name>
    <dbReference type="NCBI Taxonomy" id="1908523"/>
    <lineage>
        <taxon>Bacteria</taxon>
        <taxon>Pseudomonadati</taxon>
        <taxon>Pseudomonadota</taxon>
        <taxon>Alphaproteobacteria</taxon>
        <taxon>Sphingomonadales</taxon>
        <taxon>Sphingomonadaceae</taxon>
        <taxon>Novosphingobium</taxon>
    </lineage>
</organism>
<dbReference type="InterPro" id="IPR020843">
    <property type="entry name" value="ER"/>
</dbReference>
<dbReference type="SMART" id="SM00829">
    <property type="entry name" value="PKS_ER"/>
    <property type="match status" value="1"/>
</dbReference>
<dbReference type="RefSeq" id="WP_161718036.1">
    <property type="nucleotide sequence ID" value="NZ_JAAAPO010000003.1"/>
</dbReference>
<dbReference type="InterPro" id="IPR052711">
    <property type="entry name" value="Zinc_ADH-like"/>
</dbReference>
<keyword evidence="3" id="KW-1185">Reference proteome</keyword>
<dbReference type="Gene3D" id="3.40.50.720">
    <property type="entry name" value="NAD(P)-binding Rossmann-like Domain"/>
    <property type="match status" value="1"/>
</dbReference>
<dbReference type="Pfam" id="PF00107">
    <property type="entry name" value="ADH_zinc_N"/>
    <property type="match status" value="1"/>
</dbReference>
<proteinExistence type="predicted"/>
<accession>A0ABW9XDT0</accession>
<dbReference type="InterPro" id="IPR013154">
    <property type="entry name" value="ADH-like_N"/>
</dbReference>
<dbReference type="Pfam" id="PF08240">
    <property type="entry name" value="ADH_N"/>
    <property type="match status" value="1"/>
</dbReference>
<evidence type="ECO:0000313" key="3">
    <source>
        <dbReference type="Proteomes" id="UP000753724"/>
    </source>
</evidence>
<dbReference type="InterPro" id="IPR011032">
    <property type="entry name" value="GroES-like_sf"/>
</dbReference>
<gene>
    <name evidence="2" type="ORF">GTZ99_09050</name>
</gene>
<dbReference type="PANTHER" id="PTHR45033:SF2">
    <property type="entry name" value="ZINC-TYPE ALCOHOL DEHYDROGENASE-LIKE PROTEIN C1773.06C"/>
    <property type="match status" value="1"/>
</dbReference>
<dbReference type="Proteomes" id="UP000753724">
    <property type="component" value="Unassembled WGS sequence"/>
</dbReference>